<keyword evidence="4" id="KW-0449">Lipoprotein</keyword>
<gene>
    <name evidence="4" type="ORF">ACFFLH_00475</name>
</gene>
<evidence type="ECO:0000313" key="5">
    <source>
        <dbReference type="Proteomes" id="UP001589628"/>
    </source>
</evidence>
<dbReference type="PANTHER" id="PTHR30035:SF3">
    <property type="entry name" value="INTERMEMBRANE PHOSPHOLIPID TRANSPORT SYSTEM LIPOPROTEIN MLAA"/>
    <property type="match status" value="1"/>
</dbReference>
<dbReference type="RefSeq" id="WP_027313472.1">
    <property type="nucleotide sequence ID" value="NZ_JBHLZN010000001.1"/>
</dbReference>
<dbReference type="PRINTS" id="PR01805">
    <property type="entry name" value="VACJLIPOPROT"/>
</dbReference>
<sequence>MNFFKQISVALVLGGAVCIPVTNADQTTENEVILLPLSEKDPFESFNRAMFSFNEGLDTVVLKPLAKSYRYVTPDLVESGVTNFFDNLTEVRNIANNLLQFKFDGAALSFSRFVFNSTFGLAGFIDVATPMGIAKHPEDFGQTLGYWGVSSGPYLVLPLFGPSSLRDATRFVVDAPLDPINHLDDDSARLAVQGVRVIDTRAQLLSQERLIEGDKYLFVRNAYLQRREYQVQDGQVPDQFDVDF</sequence>
<dbReference type="PANTHER" id="PTHR30035">
    <property type="entry name" value="LIPOPROTEIN VACJ-RELATED"/>
    <property type="match status" value="1"/>
</dbReference>
<evidence type="ECO:0000256" key="3">
    <source>
        <dbReference type="SAM" id="SignalP"/>
    </source>
</evidence>
<evidence type="ECO:0000256" key="1">
    <source>
        <dbReference type="ARBA" id="ARBA00010634"/>
    </source>
</evidence>
<proteinExistence type="inferred from homology"/>
<feature type="chain" id="PRO_5047262961" evidence="3">
    <location>
        <begin position="25"/>
        <end position="244"/>
    </location>
</feature>
<dbReference type="EMBL" id="JBHLZN010000001">
    <property type="protein sequence ID" value="MFB9884889.1"/>
    <property type="molecule type" value="Genomic_DNA"/>
</dbReference>
<evidence type="ECO:0000256" key="2">
    <source>
        <dbReference type="ARBA" id="ARBA00022729"/>
    </source>
</evidence>
<dbReference type="Proteomes" id="UP001589628">
    <property type="component" value="Unassembled WGS sequence"/>
</dbReference>
<keyword evidence="5" id="KW-1185">Reference proteome</keyword>
<reference evidence="4 5" key="1">
    <citation type="submission" date="2024-09" db="EMBL/GenBank/DDBJ databases">
        <authorList>
            <person name="Sun Q."/>
            <person name="Mori K."/>
        </authorList>
    </citation>
    <scope>NUCLEOTIDE SEQUENCE [LARGE SCALE GENOMIC DNA]</scope>
    <source>
        <strain evidence="4 5">ATCC 51285</strain>
    </source>
</reference>
<feature type="signal peptide" evidence="3">
    <location>
        <begin position="1"/>
        <end position="24"/>
    </location>
</feature>
<organism evidence="4 5">
    <name type="scientific">Balneatrix alpica</name>
    <dbReference type="NCBI Taxonomy" id="75684"/>
    <lineage>
        <taxon>Bacteria</taxon>
        <taxon>Pseudomonadati</taxon>
        <taxon>Pseudomonadota</taxon>
        <taxon>Gammaproteobacteria</taxon>
        <taxon>Oceanospirillales</taxon>
        <taxon>Balneatrichaceae</taxon>
        <taxon>Balneatrix</taxon>
    </lineage>
</organism>
<dbReference type="InterPro" id="IPR007428">
    <property type="entry name" value="MlaA"/>
</dbReference>
<keyword evidence="2 3" id="KW-0732">Signal</keyword>
<comment type="caution">
    <text evidence="4">The sequence shown here is derived from an EMBL/GenBank/DDBJ whole genome shotgun (WGS) entry which is preliminary data.</text>
</comment>
<accession>A0ABV5Z6I1</accession>
<comment type="similarity">
    <text evidence="1">Belongs to the MlaA family.</text>
</comment>
<evidence type="ECO:0000313" key="4">
    <source>
        <dbReference type="EMBL" id="MFB9884889.1"/>
    </source>
</evidence>
<dbReference type="Pfam" id="PF04333">
    <property type="entry name" value="MlaA"/>
    <property type="match status" value="1"/>
</dbReference>
<name>A0ABV5Z6I1_9GAMM</name>
<protein>
    <submittedName>
        <fullName evidence="4">VacJ family lipoprotein</fullName>
    </submittedName>
</protein>